<keyword evidence="1" id="KW-0175">Coiled coil</keyword>
<dbReference type="EMBL" id="JAQQWI010000013">
    <property type="protein sequence ID" value="KAK8013768.1"/>
    <property type="molecule type" value="Genomic_DNA"/>
</dbReference>
<evidence type="ECO:0000313" key="2">
    <source>
        <dbReference type="EMBL" id="KAK8013768.1"/>
    </source>
</evidence>
<name>A0ABR1RKQ8_9PEZI</name>
<gene>
    <name evidence="2" type="ORF">PG991_009361</name>
</gene>
<proteinExistence type="predicted"/>
<keyword evidence="3" id="KW-1185">Reference proteome</keyword>
<evidence type="ECO:0000313" key="3">
    <source>
        <dbReference type="Proteomes" id="UP001396898"/>
    </source>
</evidence>
<sequence length="108" mass="12131">MLQRIYELVANSQNEIHDSRNEIRDLKETINNQQAPIQQLTTELQNITQQLEEFRNGPALGECGVCFGASMPPIACGDTIVRDTYNKTAKMAIATMAPNRGMVIPYFE</sequence>
<organism evidence="2 3">
    <name type="scientific">Apiospora marii</name>
    <dbReference type="NCBI Taxonomy" id="335849"/>
    <lineage>
        <taxon>Eukaryota</taxon>
        <taxon>Fungi</taxon>
        <taxon>Dikarya</taxon>
        <taxon>Ascomycota</taxon>
        <taxon>Pezizomycotina</taxon>
        <taxon>Sordariomycetes</taxon>
        <taxon>Xylariomycetidae</taxon>
        <taxon>Amphisphaeriales</taxon>
        <taxon>Apiosporaceae</taxon>
        <taxon>Apiospora</taxon>
    </lineage>
</organism>
<comment type="caution">
    <text evidence="2">The sequence shown here is derived from an EMBL/GenBank/DDBJ whole genome shotgun (WGS) entry which is preliminary data.</text>
</comment>
<feature type="coiled-coil region" evidence="1">
    <location>
        <begin position="9"/>
        <end position="57"/>
    </location>
</feature>
<reference evidence="2 3" key="1">
    <citation type="submission" date="2023-01" db="EMBL/GenBank/DDBJ databases">
        <title>Analysis of 21 Apiospora genomes using comparative genomics revels a genus with tremendous synthesis potential of carbohydrate active enzymes and secondary metabolites.</title>
        <authorList>
            <person name="Sorensen T."/>
        </authorList>
    </citation>
    <scope>NUCLEOTIDE SEQUENCE [LARGE SCALE GENOMIC DNA]</scope>
    <source>
        <strain evidence="2 3">CBS 20057</strain>
    </source>
</reference>
<evidence type="ECO:0000256" key="1">
    <source>
        <dbReference type="SAM" id="Coils"/>
    </source>
</evidence>
<dbReference type="Proteomes" id="UP001396898">
    <property type="component" value="Unassembled WGS sequence"/>
</dbReference>
<protein>
    <submittedName>
        <fullName evidence="2">Uncharacterized protein</fullName>
    </submittedName>
</protein>
<accession>A0ABR1RKQ8</accession>